<organism evidence="1 2">
    <name type="scientific">Azospirillum lipoferum (strain 4B)</name>
    <dbReference type="NCBI Taxonomy" id="862719"/>
    <lineage>
        <taxon>Bacteria</taxon>
        <taxon>Pseudomonadati</taxon>
        <taxon>Pseudomonadota</taxon>
        <taxon>Alphaproteobacteria</taxon>
        <taxon>Rhodospirillales</taxon>
        <taxon>Azospirillaceae</taxon>
        <taxon>Azospirillum</taxon>
    </lineage>
</organism>
<dbReference type="STRING" id="862719.AZOLI_2041"/>
<accession>G7Z1V0</accession>
<proteinExistence type="predicted"/>
<keyword evidence="2" id="KW-1185">Reference proteome</keyword>
<reference evidence="2" key="1">
    <citation type="journal article" date="2011" name="PLoS Genet.">
        <title>Azospirillum genomes reveal transition of bacteria from aquatic to terrestrial environments.</title>
        <authorList>
            <person name="Wisniewski-Dye F."/>
            <person name="Borziak K."/>
            <person name="Khalsa-Moyers G."/>
            <person name="Alexandre G."/>
            <person name="Sukharnikov L.O."/>
            <person name="Wuichet K."/>
            <person name="Hurst G.B."/>
            <person name="McDonald W.H."/>
            <person name="Robertson J.S."/>
            <person name="Barbe V."/>
            <person name="Calteau A."/>
            <person name="Rouy Z."/>
            <person name="Mangenot S."/>
            <person name="Prigent-Combaret C."/>
            <person name="Normand P."/>
            <person name="Boyer M."/>
            <person name="Siguier P."/>
            <person name="Dessaux Y."/>
            <person name="Elmerich C."/>
            <person name="Condemine G."/>
            <person name="Krishnen G."/>
            <person name="Kennedy I."/>
            <person name="Paterson A.H."/>
            <person name="Gonzalez V."/>
            <person name="Mavingui P."/>
            <person name="Zhulin I.B."/>
        </authorList>
    </citation>
    <scope>NUCLEOTIDE SEQUENCE [LARGE SCALE GENOMIC DNA]</scope>
    <source>
        <strain evidence="2">4B</strain>
    </source>
</reference>
<protein>
    <submittedName>
        <fullName evidence="1">Uncharacterized protein</fullName>
    </submittedName>
</protein>
<evidence type="ECO:0000313" key="1">
    <source>
        <dbReference type="EMBL" id="CBS87281.1"/>
    </source>
</evidence>
<dbReference type="KEGG" id="ali:AZOLI_2041"/>
<dbReference type="HOGENOM" id="CLU_3021920_0_0_5"/>
<evidence type="ECO:0000313" key="2">
    <source>
        <dbReference type="Proteomes" id="UP000005667"/>
    </source>
</evidence>
<sequence>MWHNHCPAAPKLGLRYQSPADCTANHSENEVDTLVLSVKVSSSLENAALRRGDAG</sequence>
<dbReference type="AlphaFoldDB" id="G7Z1V0"/>
<dbReference type="EMBL" id="FQ311868">
    <property type="protein sequence ID" value="CBS87281.1"/>
    <property type="molecule type" value="Genomic_DNA"/>
</dbReference>
<name>G7Z1V0_AZOL4</name>
<dbReference type="Proteomes" id="UP000005667">
    <property type="component" value="Chromosome"/>
</dbReference>
<gene>
    <name evidence="1" type="ordered locus">AZOLI_2041</name>
</gene>